<dbReference type="PROSITE" id="PS00122">
    <property type="entry name" value="CARBOXYLESTERASE_B_1"/>
    <property type="match status" value="1"/>
</dbReference>
<name>A0ABQ1J975_9PROT</name>
<dbReference type="EMBL" id="BMKF01000001">
    <property type="protein sequence ID" value="GGB61708.1"/>
    <property type="molecule type" value="Genomic_DNA"/>
</dbReference>
<dbReference type="InterPro" id="IPR050309">
    <property type="entry name" value="Type-B_Carboxylest/Lipase"/>
</dbReference>
<organism evidence="5 6">
    <name type="scientific">Henriciella pelagia</name>
    <dbReference type="NCBI Taxonomy" id="1977912"/>
    <lineage>
        <taxon>Bacteria</taxon>
        <taxon>Pseudomonadati</taxon>
        <taxon>Pseudomonadota</taxon>
        <taxon>Alphaproteobacteria</taxon>
        <taxon>Hyphomonadales</taxon>
        <taxon>Hyphomonadaceae</taxon>
        <taxon>Henriciella</taxon>
    </lineage>
</organism>
<accession>A0ABQ1J975</accession>
<dbReference type="PANTHER" id="PTHR11559">
    <property type="entry name" value="CARBOXYLESTERASE"/>
    <property type="match status" value="1"/>
</dbReference>
<dbReference type="PROSITE" id="PS00941">
    <property type="entry name" value="CARBOXYLESTERASE_B_2"/>
    <property type="match status" value="1"/>
</dbReference>
<evidence type="ECO:0000256" key="1">
    <source>
        <dbReference type="ARBA" id="ARBA00005964"/>
    </source>
</evidence>
<evidence type="ECO:0000313" key="5">
    <source>
        <dbReference type="EMBL" id="GGB61708.1"/>
    </source>
</evidence>
<protein>
    <recommendedName>
        <fullName evidence="3">Carboxylic ester hydrolase</fullName>
        <ecNumber evidence="3">3.1.1.-</ecNumber>
    </recommendedName>
</protein>
<keyword evidence="6" id="KW-1185">Reference proteome</keyword>
<keyword evidence="2 3" id="KW-0378">Hydrolase</keyword>
<evidence type="ECO:0000256" key="2">
    <source>
        <dbReference type="ARBA" id="ARBA00022801"/>
    </source>
</evidence>
<dbReference type="Pfam" id="PF00135">
    <property type="entry name" value="COesterase"/>
    <property type="match status" value="1"/>
</dbReference>
<dbReference type="InterPro" id="IPR029058">
    <property type="entry name" value="AB_hydrolase_fold"/>
</dbReference>
<comment type="similarity">
    <text evidence="1 3">Belongs to the type-B carboxylesterase/lipase family.</text>
</comment>
<dbReference type="SUPFAM" id="SSF53474">
    <property type="entry name" value="alpha/beta-Hydrolases"/>
    <property type="match status" value="1"/>
</dbReference>
<dbReference type="InterPro" id="IPR019826">
    <property type="entry name" value="Carboxylesterase_B_AS"/>
</dbReference>
<proteinExistence type="inferred from homology"/>
<reference evidence="6" key="1">
    <citation type="journal article" date="2019" name="Int. J. Syst. Evol. Microbiol.">
        <title>The Global Catalogue of Microorganisms (GCM) 10K type strain sequencing project: providing services to taxonomists for standard genome sequencing and annotation.</title>
        <authorList>
            <consortium name="The Broad Institute Genomics Platform"/>
            <consortium name="The Broad Institute Genome Sequencing Center for Infectious Disease"/>
            <person name="Wu L."/>
            <person name="Ma J."/>
        </authorList>
    </citation>
    <scope>NUCLEOTIDE SEQUENCE [LARGE SCALE GENOMIC DNA]</scope>
    <source>
        <strain evidence="6">CGMCC 1.15928</strain>
    </source>
</reference>
<dbReference type="Gene3D" id="3.40.50.1820">
    <property type="entry name" value="alpha/beta hydrolase"/>
    <property type="match status" value="1"/>
</dbReference>
<sequence>MLVQTAQGEVVGGASANGARTWLGIPYASPPDGPLRWHPTKPPSPRSETLNALQHASWCPQITNGLDSLKGIEKGVLRGEEDCLYLDIYAPSDASGSFALPVMVWIHGGSNVWGRAEQYDGSKLAEAGNVIVVVVQYRLGPLGWFAHPALEDGVANFALLDLVQALRWTRNNIAAFGGDPDAVTLFGESAGANNVLALLAMPQADGLYRAAIAQSGLPASFPLEIARDGRTSQIVGAIPAAQAFTDSISPDASALRDASLEAIFGAYRDGRTPGVIRDGTTLSDRPLAEAIAAHQAGRNLPLIIGSNRDEAKYLLAFDPAMTRKALFLFPVARDADHYNAVSSYMTGVWRAIGVSEFAQQLAEAGTGPVRTYRFDWDEGARVGLSDLGHLIGAAHSLEIPFVFGHFENFLGRLDKRLFTRRNAAGRMALSEGMMTCWTRFAADGPDALLAGGKCPAWSAIEAGGRQHTMVFDTPRDGGSRMQAESGNLDSLVSELATDPVLDKDNRRCALAGRLTRTFGLLRPGLAQELTAECPG</sequence>
<dbReference type="InterPro" id="IPR019819">
    <property type="entry name" value="Carboxylesterase_B_CS"/>
</dbReference>
<evidence type="ECO:0000313" key="6">
    <source>
        <dbReference type="Proteomes" id="UP000628854"/>
    </source>
</evidence>
<dbReference type="InterPro" id="IPR002018">
    <property type="entry name" value="CarbesteraseB"/>
</dbReference>
<dbReference type="Proteomes" id="UP000628854">
    <property type="component" value="Unassembled WGS sequence"/>
</dbReference>
<gene>
    <name evidence="5" type="primary">pnbA</name>
    <name evidence="5" type="ORF">GCM10011503_07880</name>
</gene>
<comment type="caution">
    <text evidence="5">The sequence shown here is derived from an EMBL/GenBank/DDBJ whole genome shotgun (WGS) entry which is preliminary data.</text>
</comment>
<feature type="domain" description="Carboxylesterase type B" evidence="4">
    <location>
        <begin position="3"/>
        <end position="319"/>
    </location>
</feature>
<dbReference type="EC" id="3.1.1.-" evidence="3"/>
<evidence type="ECO:0000256" key="3">
    <source>
        <dbReference type="RuleBase" id="RU361235"/>
    </source>
</evidence>
<evidence type="ECO:0000259" key="4">
    <source>
        <dbReference type="Pfam" id="PF00135"/>
    </source>
</evidence>